<dbReference type="RefSeq" id="WP_204819505.1">
    <property type="nucleotide sequence ID" value="NZ_JANHOF010000003.1"/>
</dbReference>
<organism evidence="2 3">
    <name type="scientific">Paenibacillus mendelii</name>
    <dbReference type="NCBI Taxonomy" id="206163"/>
    <lineage>
        <taxon>Bacteria</taxon>
        <taxon>Bacillati</taxon>
        <taxon>Bacillota</taxon>
        <taxon>Bacilli</taxon>
        <taxon>Bacillales</taxon>
        <taxon>Paenibacillaceae</taxon>
        <taxon>Paenibacillus</taxon>
    </lineage>
</organism>
<reference evidence="2 3" key="1">
    <citation type="submission" date="2024-09" db="EMBL/GenBank/DDBJ databases">
        <authorList>
            <person name="Sun Q."/>
            <person name="Mori K."/>
        </authorList>
    </citation>
    <scope>NUCLEOTIDE SEQUENCE [LARGE SCALE GENOMIC DNA]</scope>
    <source>
        <strain evidence="2 3">CCM 4839</strain>
    </source>
</reference>
<feature type="region of interest" description="Disordered" evidence="1">
    <location>
        <begin position="1"/>
        <end position="39"/>
    </location>
</feature>
<feature type="compositionally biased region" description="Basic and acidic residues" evidence="1">
    <location>
        <begin position="1"/>
        <end position="20"/>
    </location>
</feature>
<comment type="caution">
    <text evidence="2">The sequence shown here is derived from an EMBL/GenBank/DDBJ whole genome shotgun (WGS) entry which is preliminary data.</text>
</comment>
<evidence type="ECO:0000256" key="1">
    <source>
        <dbReference type="SAM" id="MobiDB-lite"/>
    </source>
</evidence>
<gene>
    <name evidence="2" type="ORF">ACFFJ8_13655</name>
</gene>
<dbReference type="Proteomes" id="UP001589818">
    <property type="component" value="Unassembled WGS sequence"/>
</dbReference>
<sequence>MENRGRLGERLDVSSPKETDTAAEEGSSVEKNEQPIGPADAAAHWQAFYRSIRDAVNGLRK</sequence>
<evidence type="ECO:0000313" key="2">
    <source>
        <dbReference type="EMBL" id="MFC0392414.1"/>
    </source>
</evidence>
<proteinExistence type="predicted"/>
<evidence type="ECO:0000313" key="3">
    <source>
        <dbReference type="Proteomes" id="UP001589818"/>
    </source>
</evidence>
<name>A0ABV6JAB3_9BACL</name>
<keyword evidence="3" id="KW-1185">Reference proteome</keyword>
<accession>A0ABV6JAB3</accession>
<dbReference type="EMBL" id="JBHLVF010000017">
    <property type="protein sequence ID" value="MFC0392414.1"/>
    <property type="molecule type" value="Genomic_DNA"/>
</dbReference>
<protein>
    <submittedName>
        <fullName evidence="2">Uncharacterized protein</fullName>
    </submittedName>
</protein>